<dbReference type="RefSeq" id="WP_005947984.1">
    <property type="nucleotide sequence ID" value="NZ_CP028103.1"/>
</dbReference>
<keyword evidence="3" id="KW-1185">Reference proteome</keyword>
<proteinExistence type="predicted"/>
<dbReference type="InterPro" id="IPR036709">
    <property type="entry name" value="Autotransporte_beta_dom_sf"/>
</dbReference>
<name>A0ABM6U5L9_FUSVA</name>
<sequence length="1270" mass="135823">MIEKIMKAVKSSNKRRGRNITIGTVIVFLLSCTAVMGVTEGNYLWIKDNNGIKFSTDNSEPDSQKNPYEDAGNTWSKDVYTNNITLSGNDVYGLKLELNSKSFEFINNGIIISGSKEYDGGQSGYSGYGIHNEKSEKIAKLSNNGIILGNIYNVVSNMGARSYGYGIYNENGTITNLTNSGLIFGNISISSQNFTYNYGCGIQNKGGTITNLTNSGLISGNNNSNMSINYSYGIQNGGGEITKLVNSGLILGINTAEESMQYYSSGIVNSGTITNLTNSGIISGSSSSSSSRNSSNSGIMNSGTITNLDNSGLIFGNANSSKGNRLNNSYGIYNESEGAITKTITNIGIISGGGNTSSGSGIYNENKEITSLNNNGLIFGSGITGSGIVNSNGNNGIGKLINTGIISSNTNSTNSYGIFNINMIKTIINAGLISGNGSSNSDSVYGIYNKEEIKDLTNTGVIYGKTNAIKNETGGAIGTVNNYGILATKGSSEVDGLTISDNYGLIIKNGKEIVVGSKEEKDVNIPVTYNTDGKVSGTRNMTIKNQIDTTGDESFTGNENDSILNALTNTYKVTGLNDEVAGSIINAYGTAVVFGDVGDNNQLTLSGTVVNGGIEDSTNGIAISGSGNGDTLILQSGTVEYTDGSKGIQNTIINGNINMGAGADTLTIGDGTIINGTLDGGDSDSKDTLNFGISSVTKSNPADSQEIRIMHNISNFENINVGEDTNVTLFEKTIGADGKETDLKVSGVNEINIKAGGVLNLRIDSRKLSDNGKYEGHALFGNIDLIINGDISQLPDGKTEIKEEENGKYNVGVFNLVTNGLRKDAIIAMEGITLNENLFVKTNSILDKAVILKESEENGGKGEKGDIKIEWEIDIFEINKNLSRDEPKYIKLNEIYKGIYSSKEENFNGLKDILTLTVAGEDYTSVTDKKQMAILLSYLNKIYTASPYSFSSELSRRSAGMFRDIATENQFRPNLNKWLVMGGLTHRDGGTKDTYYGKNYHGFDTGTTDVDTDMKLKGAYILAKYGYSENTTLGTVIGGNKSEAKLSMSKVKGNSGYIGAFAENYRGNLTLKAGGGIQYSEYDANRATIGGHSYNDKYSDMAYDIYLNGRYSNPMGDNIFLEPYGTLSYTYIKQKGADEGSKVLAIETDSKSFDYIAAKVGVDLKKVIPHEKGKSTLSAGVSYTRLLTGADEKHITGRFKGENASDFDILVAHKNEHSIGLNAKYALELESGILFDVKGSYNVERDSYKGSGKNRNKGEWIVGAGIGYKF</sequence>
<dbReference type="SMART" id="SM00869">
    <property type="entry name" value="Autotransporter"/>
    <property type="match status" value="1"/>
</dbReference>
<dbReference type="GeneID" id="77468455"/>
<feature type="domain" description="Autotransporter" evidence="1">
    <location>
        <begin position="983"/>
        <end position="1270"/>
    </location>
</feature>
<dbReference type="InterPro" id="IPR005546">
    <property type="entry name" value="Autotransporte_beta"/>
</dbReference>
<dbReference type="PROSITE" id="PS51257">
    <property type="entry name" value="PROKAR_LIPOPROTEIN"/>
    <property type="match status" value="1"/>
</dbReference>
<evidence type="ECO:0000313" key="2">
    <source>
        <dbReference type="EMBL" id="AVQ31648.1"/>
    </source>
</evidence>
<dbReference type="Gene3D" id="2.40.128.130">
    <property type="entry name" value="Autotransporter beta-domain"/>
    <property type="match status" value="1"/>
</dbReference>
<evidence type="ECO:0000259" key="1">
    <source>
        <dbReference type="PROSITE" id="PS51208"/>
    </source>
</evidence>
<dbReference type="Pfam" id="PF03797">
    <property type="entry name" value="Autotransporter"/>
    <property type="match status" value="1"/>
</dbReference>
<dbReference type="EMBL" id="CP028103">
    <property type="protein sequence ID" value="AVQ31648.1"/>
    <property type="molecule type" value="Genomic_DNA"/>
</dbReference>
<dbReference type="SUPFAM" id="SSF103515">
    <property type="entry name" value="Autotransporter"/>
    <property type="match status" value="1"/>
</dbReference>
<organism evidence="2 3">
    <name type="scientific">Fusobacterium varium ATCC 27725</name>
    <dbReference type="NCBI Taxonomy" id="469618"/>
    <lineage>
        <taxon>Bacteria</taxon>
        <taxon>Fusobacteriati</taxon>
        <taxon>Fusobacteriota</taxon>
        <taxon>Fusobacteriia</taxon>
        <taxon>Fusobacteriales</taxon>
        <taxon>Fusobacteriaceae</taxon>
        <taxon>Fusobacterium</taxon>
    </lineage>
</organism>
<gene>
    <name evidence="2" type="ORF">C4N18_10665</name>
</gene>
<reference evidence="3" key="1">
    <citation type="journal article" date="2018" name="MSphere">
        <title>Fusobacterium Genomics Using MinION and Illumina Sequencing Enables Genome Completion and Correction.</title>
        <authorList>
            <person name="Todd S.M."/>
            <person name="Settlage R.E."/>
            <person name="Lahmers K.K."/>
            <person name="Slade D.J."/>
        </authorList>
    </citation>
    <scope>NUCLEOTIDE SEQUENCE [LARGE SCALE GENOMIC DNA]</scope>
    <source>
        <strain evidence="3">ATCC 27725</strain>
    </source>
</reference>
<dbReference type="PROSITE" id="PS51208">
    <property type="entry name" value="AUTOTRANSPORTER"/>
    <property type="match status" value="1"/>
</dbReference>
<evidence type="ECO:0000313" key="3">
    <source>
        <dbReference type="Proteomes" id="UP000241238"/>
    </source>
</evidence>
<accession>A0ABM6U5L9</accession>
<protein>
    <submittedName>
        <fullName evidence="2">Autotransporter domain-containing protein</fullName>
    </submittedName>
</protein>
<dbReference type="Proteomes" id="UP000241238">
    <property type="component" value="Chromosome"/>
</dbReference>